<dbReference type="OrthoDB" id="4278078at2"/>
<evidence type="ECO:0000313" key="4">
    <source>
        <dbReference type="Proteomes" id="UP000199039"/>
    </source>
</evidence>
<dbReference type="Gene3D" id="1.10.287.1060">
    <property type="entry name" value="ESAT-6-like"/>
    <property type="match status" value="1"/>
</dbReference>
<dbReference type="Pfam" id="PF06013">
    <property type="entry name" value="WXG100"/>
    <property type="match status" value="1"/>
</dbReference>
<dbReference type="AlphaFoldDB" id="A0A1G6S1B9"/>
<sequence>MSDLKVNFGALSTAAADIQSSSTKLERILDDMDRSLAPLRASWDGEASSAYTSAKAKWTTAITDMKALLNDVGRRVDSSNSEYQAAERQNTGRW</sequence>
<evidence type="ECO:0000256" key="1">
    <source>
        <dbReference type="RuleBase" id="RU362001"/>
    </source>
</evidence>
<dbReference type="EMBL" id="FMYH01000005">
    <property type="protein sequence ID" value="SDD09985.1"/>
    <property type="molecule type" value="Genomic_DNA"/>
</dbReference>
<dbReference type="Proteomes" id="UP000199039">
    <property type="component" value="Unassembled WGS sequence"/>
</dbReference>
<dbReference type="SUPFAM" id="SSF140453">
    <property type="entry name" value="EsxAB dimer-like"/>
    <property type="match status" value="1"/>
</dbReference>
<name>A0A1G6S1B9_9MICO</name>
<evidence type="ECO:0000313" key="3">
    <source>
        <dbReference type="EMBL" id="SDD09985.1"/>
    </source>
</evidence>
<accession>A0A1G6S1B9</accession>
<dbReference type="InterPro" id="IPR036689">
    <property type="entry name" value="ESAT-6-like_sf"/>
</dbReference>
<dbReference type="NCBIfam" id="TIGR03930">
    <property type="entry name" value="WXG100_ESAT6"/>
    <property type="match status" value="1"/>
</dbReference>
<feature type="region of interest" description="Disordered" evidence="2">
    <location>
        <begin position="75"/>
        <end position="94"/>
    </location>
</feature>
<organism evidence="3 4">
    <name type="scientific">Sanguibacter gelidistatuariae</name>
    <dbReference type="NCBI Taxonomy" id="1814289"/>
    <lineage>
        <taxon>Bacteria</taxon>
        <taxon>Bacillati</taxon>
        <taxon>Actinomycetota</taxon>
        <taxon>Actinomycetes</taxon>
        <taxon>Micrococcales</taxon>
        <taxon>Sanguibacteraceae</taxon>
        <taxon>Sanguibacter</taxon>
    </lineage>
</organism>
<reference evidence="3 4" key="1">
    <citation type="submission" date="2016-09" db="EMBL/GenBank/DDBJ databases">
        <authorList>
            <person name="Capua I."/>
            <person name="De Benedictis P."/>
            <person name="Joannis T."/>
            <person name="Lombin L.H."/>
            <person name="Cattoli G."/>
        </authorList>
    </citation>
    <scope>NUCLEOTIDE SEQUENCE [LARGE SCALE GENOMIC DNA]</scope>
    <source>
        <strain evidence="3 4">ISLP-3</strain>
    </source>
</reference>
<evidence type="ECO:0000256" key="2">
    <source>
        <dbReference type="SAM" id="MobiDB-lite"/>
    </source>
</evidence>
<feature type="compositionally biased region" description="Polar residues" evidence="2">
    <location>
        <begin position="78"/>
        <end position="94"/>
    </location>
</feature>
<comment type="similarity">
    <text evidence="1">Belongs to the WXG100 family.</text>
</comment>
<gene>
    <name evidence="3" type="ORF">SAMN05216410_2825</name>
</gene>
<dbReference type="STRING" id="1814289.SAMN05216410_2825"/>
<dbReference type="InterPro" id="IPR010310">
    <property type="entry name" value="T7SS_ESAT-6-like"/>
</dbReference>
<dbReference type="RefSeq" id="WP_093184136.1">
    <property type="nucleotide sequence ID" value="NZ_FMYH01000005.1"/>
</dbReference>
<proteinExistence type="inferred from homology"/>
<keyword evidence="4" id="KW-1185">Reference proteome</keyword>
<protein>
    <recommendedName>
        <fullName evidence="1">ESAT-6-like protein</fullName>
    </recommendedName>
</protein>